<dbReference type="GO" id="GO:0006355">
    <property type="term" value="P:regulation of DNA-templated transcription"/>
    <property type="evidence" value="ECO:0007669"/>
    <property type="project" value="InterPro"/>
</dbReference>
<dbReference type="InterPro" id="IPR027417">
    <property type="entry name" value="P-loop_NTPase"/>
</dbReference>
<evidence type="ECO:0000313" key="8">
    <source>
        <dbReference type="Proteomes" id="UP000037146"/>
    </source>
</evidence>
<evidence type="ECO:0000313" key="7">
    <source>
        <dbReference type="EMBL" id="KMY48874.1"/>
    </source>
</evidence>
<dbReference type="Pfam" id="PF25601">
    <property type="entry name" value="AAA_lid_14"/>
    <property type="match status" value="1"/>
</dbReference>
<keyword evidence="1" id="KW-0547">Nucleotide-binding</keyword>
<feature type="domain" description="Sigma-54 factor interaction" evidence="5">
    <location>
        <begin position="156"/>
        <end position="378"/>
    </location>
</feature>
<dbReference type="OrthoDB" id="9771372at2"/>
<dbReference type="FunFam" id="3.40.50.300:FF:000006">
    <property type="entry name" value="DNA-binding transcriptional regulator NtrC"/>
    <property type="match status" value="1"/>
</dbReference>
<dbReference type="Pfam" id="PF13426">
    <property type="entry name" value="PAS_9"/>
    <property type="match status" value="1"/>
</dbReference>
<evidence type="ECO:0000259" key="6">
    <source>
        <dbReference type="PROSITE" id="PS50112"/>
    </source>
</evidence>
<dbReference type="InterPro" id="IPR030828">
    <property type="entry name" value="HTH_TyrR"/>
</dbReference>
<dbReference type="Gene3D" id="3.40.50.300">
    <property type="entry name" value="P-loop containing nucleotide triphosphate hydrolases"/>
    <property type="match status" value="1"/>
</dbReference>
<dbReference type="GO" id="GO:0005524">
    <property type="term" value="F:ATP binding"/>
    <property type="evidence" value="ECO:0007669"/>
    <property type="project" value="UniProtKB-KW"/>
</dbReference>
<dbReference type="SUPFAM" id="SSF52540">
    <property type="entry name" value="P-loop containing nucleoside triphosphate hydrolases"/>
    <property type="match status" value="1"/>
</dbReference>
<dbReference type="SMART" id="SM00382">
    <property type="entry name" value="AAA"/>
    <property type="match status" value="1"/>
</dbReference>
<name>A0A0K9GQ99_9BACI</name>
<accession>A0A0K9GQ99</accession>
<dbReference type="Pfam" id="PF00158">
    <property type="entry name" value="Sigma54_activat"/>
    <property type="match status" value="1"/>
</dbReference>
<dbReference type="PANTHER" id="PTHR32071">
    <property type="entry name" value="TRANSCRIPTIONAL REGULATORY PROTEIN"/>
    <property type="match status" value="1"/>
</dbReference>
<dbReference type="EMBL" id="LFZW01000001">
    <property type="protein sequence ID" value="KMY48874.1"/>
    <property type="molecule type" value="Genomic_DNA"/>
</dbReference>
<dbReference type="PROSITE" id="PS50112">
    <property type="entry name" value="PAS"/>
    <property type="match status" value="1"/>
</dbReference>
<organism evidence="7 8">
    <name type="scientific">Peribacillus loiseleuriae</name>
    <dbReference type="NCBI Taxonomy" id="1679170"/>
    <lineage>
        <taxon>Bacteria</taxon>
        <taxon>Bacillati</taxon>
        <taxon>Bacillota</taxon>
        <taxon>Bacilli</taxon>
        <taxon>Bacillales</taxon>
        <taxon>Bacillaceae</taxon>
        <taxon>Peribacillus</taxon>
    </lineage>
</organism>
<dbReference type="Pfam" id="PF18024">
    <property type="entry name" value="HTH_50"/>
    <property type="match status" value="1"/>
</dbReference>
<dbReference type="CDD" id="cd00009">
    <property type="entry name" value="AAA"/>
    <property type="match status" value="1"/>
</dbReference>
<dbReference type="Gene3D" id="3.30.450.20">
    <property type="entry name" value="PAS domain"/>
    <property type="match status" value="1"/>
</dbReference>
<dbReference type="PROSITE" id="PS50045">
    <property type="entry name" value="SIGMA54_INTERACT_4"/>
    <property type="match status" value="1"/>
</dbReference>
<dbReference type="Gene3D" id="1.10.10.60">
    <property type="entry name" value="Homeodomain-like"/>
    <property type="match status" value="1"/>
</dbReference>
<dbReference type="RefSeq" id="WP_049680201.1">
    <property type="nucleotide sequence ID" value="NZ_LFZW01000001.1"/>
</dbReference>
<evidence type="ECO:0000256" key="4">
    <source>
        <dbReference type="ARBA" id="ARBA00029500"/>
    </source>
</evidence>
<dbReference type="NCBIfam" id="TIGR00229">
    <property type="entry name" value="sensory_box"/>
    <property type="match status" value="1"/>
</dbReference>
<dbReference type="CDD" id="cd00130">
    <property type="entry name" value="PAS"/>
    <property type="match status" value="1"/>
</dbReference>
<dbReference type="InterPro" id="IPR000014">
    <property type="entry name" value="PAS"/>
</dbReference>
<dbReference type="PANTHER" id="PTHR32071:SF57">
    <property type="entry name" value="C4-DICARBOXYLATE TRANSPORT TRANSCRIPTIONAL REGULATORY PROTEIN DCTD"/>
    <property type="match status" value="1"/>
</dbReference>
<dbReference type="PATRIC" id="fig|1679170.3.peg.974"/>
<dbReference type="PROSITE" id="PS00675">
    <property type="entry name" value="SIGMA54_INTERACT_1"/>
    <property type="match status" value="1"/>
</dbReference>
<dbReference type="InterPro" id="IPR002078">
    <property type="entry name" value="Sigma_54_int"/>
</dbReference>
<dbReference type="InterPro" id="IPR025662">
    <property type="entry name" value="Sigma_54_int_dom_ATP-bd_1"/>
</dbReference>
<protein>
    <recommendedName>
        <fullName evidence="4">HTH-type transcriptional regulatory protein TyrR</fullName>
    </recommendedName>
</protein>
<dbReference type="Gene3D" id="1.10.8.60">
    <property type="match status" value="1"/>
</dbReference>
<keyword evidence="2" id="KW-0058">Aromatic hydrocarbons catabolism</keyword>
<dbReference type="NCBIfam" id="TIGR04381">
    <property type="entry name" value="HTH_TypR"/>
    <property type="match status" value="1"/>
</dbReference>
<evidence type="ECO:0000256" key="1">
    <source>
        <dbReference type="ARBA" id="ARBA00022741"/>
    </source>
</evidence>
<evidence type="ECO:0000259" key="5">
    <source>
        <dbReference type="PROSITE" id="PS50045"/>
    </source>
</evidence>
<keyword evidence="3" id="KW-0067">ATP-binding</keyword>
<dbReference type="InterPro" id="IPR035965">
    <property type="entry name" value="PAS-like_dom_sf"/>
</dbReference>
<dbReference type="SUPFAM" id="SSF55785">
    <property type="entry name" value="PYP-like sensor domain (PAS domain)"/>
    <property type="match status" value="1"/>
</dbReference>
<proteinExistence type="predicted"/>
<gene>
    <name evidence="7" type="ORF">AC625_04525</name>
</gene>
<dbReference type="InterPro" id="IPR058031">
    <property type="entry name" value="AAA_lid_NorR"/>
</dbReference>
<comment type="caution">
    <text evidence="7">The sequence shown here is derived from an EMBL/GenBank/DDBJ whole genome shotgun (WGS) entry which is preliminary data.</text>
</comment>
<sequence>MLSSQQNHLLLEKIIKYSFDEIFVTDANGNIIFLSEKFKDLFGIDTEKIMNQNVFTLEKNGILSPSVTGKGLQTRKIETIIQETAMGRKLVVSGYPIFDENQKLWGALSFSRDITELDYLKKTNDQVAKTMLLYEKEIEKMKNKQMYASPINNGKMGQVFSIVEKVSSLDVTVLLEGESGVGKNYIAQKIHQKSNRKNEPFIEVNCGAIPESLIESELFGYEEGAFTGARKGGKKGYFEAAGKGTIFLDEISELPLKLQVNLLSVLQNRTIQRVGGHSIIHLNCRIICATNQDLQKLIAEKRFREDLYYRINVIKIAIPPLRERREEINLLVSDLLDEFNDKHNMNKEFSTNMISWLNRQEWLGNIRELRNFIERILITSNENFIDVDQVGITPSKEGDLTLDQYMEMIEEDYIVRMYEKYPSSIKLAKKLGISQSTANRKINQYVKNT</sequence>
<feature type="domain" description="PAS" evidence="6">
    <location>
        <begin position="7"/>
        <end position="55"/>
    </location>
</feature>
<keyword evidence="8" id="KW-1185">Reference proteome</keyword>
<dbReference type="STRING" id="1679170.AC625_04525"/>
<dbReference type="InterPro" id="IPR009057">
    <property type="entry name" value="Homeodomain-like_sf"/>
</dbReference>
<dbReference type="AlphaFoldDB" id="A0A0K9GQ99"/>
<dbReference type="SUPFAM" id="SSF46689">
    <property type="entry name" value="Homeodomain-like"/>
    <property type="match status" value="1"/>
</dbReference>
<evidence type="ECO:0000256" key="2">
    <source>
        <dbReference type="ARBA" id="ARBA00022797"/>
    </source>
</evidence>
<reference evidence="8" key="1">
    <citation type="submission" date="2015-07" db="EMBL/GenBank/DDBJ databases">
        <title>Genome sequencing project for genomic taxonomy and phylogenomics of Bacillus-like bacteria.</title>
        <authorList>
            <person name="Liu B."/>
            <person name="Wang J."/>
            <person name="Zhu Y."/>
            <person name="Liu G."/>
            <person name="Chen Q."/>
            <person name="Chen Z."/>
            <person name="Lan J."/>
            <person name="Che J."/>
            <person name="Ge C."/>
            <person name="Shi H."/>
            <person name="Pan Z."/>
            <person name="Liu X."/>
        </authorList>
    </citation>
    <scope>NUCLEOTIDE SEQUENCE [LARGE SCALE GENOMIC DNA]</scope>
    <source>
        <strain evidence="8">FJAT-27997</strain>
    </source>
</reference>
<evidence type="ECO:0000256" key="3">
    <source>
        <dbReference type="ARBA" id="ARBA00022840"/>
    </source>
</evidence>
<dbReference type="Proteomes" id="UP000037146">
    <property type="component" value="Unassembled WGS sequence"/>
</dbReference>
<dbReference type="GO" id="GO:0003677">
    <property type="term" value="F:DNA binding"/>
    <property type="evidence" value="ECO:0007669"/>
    <property type="project" value="UniProtKB-KW"/>
</dbReference>
<dbReference type="InterPro" id="IPR003593">
    <property type="entry name" value="AAA+_ATPase"/>
</dbReference>